<evidence type="ECO:0000256" key="1">
    <source>
        <dbReference type="ARBA" id="ARBA00023002"/>
    </source>
</evidence>
<gene>
    <name evidence="4" type="ORF">A4G28_12505</name>
</gene>
<name>A0A164CHX2_9MYCO</name>
<accession>A0A164CHX2</accession>
<evidence type="ECO:0000313" key="4">
    <source>
        <dbReference type="EMBL" id="KZS64738.1"/>
    </source>
</evidence>
<dbReference type="Pfam" id="PF00107">
    <property type="entry name" value="ADH_zinc_N"/>
    <property type="match status" value="1"/>
</dbReference>
<dbReference type="SUPFAM" id="SSF50129">
    <property type="entry name" value="GroES-like"/>
    <property type="match status" value="1"/>
</dbReference>
<dbReference type="PANTHER" id="PTHR43189">
    <property type="entry name" value="ZINC-TYPE ALCOHOL DEHYDROGENASE-LIKE PROTEIN C1198.01-RELATED"/>
    <property type="match status" value="1"/>
</dbReference>
<reference evidence="5" key="1">
    <citation type="submission" date="2016-04" db="EMBL/GenBank/DDBJ databases">
        <authorList>
            <person name="Strapagiel D."/>
            <person name="Borowka P."/>
            <person name="Marciniak B."/>
            <person name="Bakula Z."/>
            <person name="Van Ingen J."/>
            <person name="Safianowska A."/>
            <person name="Dziadek J."/>
            <person name="Jagielski T."/>
        </authorList>
    </citation>
    <scope>NUCLEOTIDE SEQUENCE [LARGE SCALE GENOMIC DNA]</scope>
    <source>
        <strain evidence="5">1010001458</strain>
    </source>
</reference>
<protein>
    <submittedName>
        <fullName evidence="4">Alcohol dehydrogenase</fullName>
    </submittedName>
</protein>
<dbReference type="Pfam" id="PF08240">
    <property type="entry name" value="ADH_N"/>
    <property type="match status" value="1"/>
</dbReference>
<dbReference type="InterPro" id="IPR013149">
    <property type="entry name" value="ADH-like_C"/>
</dbReference>
<organism evidence="4 5">
    <name type="scientific">Mycobacterium ostraviense</name>
    <dbReference type="NCBI Taxonomy" id="2738409"/>
    <lineage>
        <taxon>Bacteria</taxon>
        <taxon>Bacillati</taxon>
        <taxon>Actinomycetota</taxon>
        <taxon>Actinomycetes</taxon>
        <taxon>Mycobacteriales</taxon>
        <taxon>Mycobacteriaceae</taxon>
        <taxon>Mycobacterium</taxon>
    </lineage>
</organism>
<dbReference type="AlphaFoldDB" id="A0A164CHX2"/>
<dbReference type="Gene3D" id="3.90.180.10">
    <property type="entry name" value="Medium-chain alcohol dehydrogenases, catalytic domain"/>
    <property type="match status" value="2"/>
</dbReference>
<evidence type="ECO:0000259" key="2">
    <source>
        <dbReference type="Pfam" id="PF00107"/>
    </source>
</evidence>
<keyword evidence="5" id="KW-1185">Reference proteome</keyword>
<feature type="domain" description="Alcohol dehydrogenase-like N-terminal" evidence="3">
    <location>
        <begin position="23"/>
        <end position="135"/>
    </location>
</feature>
<dbReference type="GO" id="GO:0016491">
    <property type="term" value="F:oxidoreductase activity"/>
    <property type="evidence" value="ECO:0007669"/>
    <property type="project" value="UniProtKB-KW"/>
</dbReference>
<dbReference type="Gene3D" id="3.40.50.720">
    <property type="entry name" value="NAD(P)-binding Rossmann-like Domain"/>
    <property type="match status" value="2"/>
</dbReference>
<dbReference type="PANTHER" id="PTHR43189:SF1">
    <property type="entry name" value="ZINC-TYPE ALCOHOL DEHYDROGENASE-LIKE PROTEIN C1198.01"/>
    <property type="match status" value="1"/>
</dbReference>
<dbReference type="RefSeq" id="WP_075509793.1">
    <property type="nucleotide sequence ID" value="NZ_CP089224.1"/>
</dbReference>
<dbReference type="InterPro" id="IPR036291">
    <property type="entry name" value="NAD(P)-bd_dom_sf"/>
</dbReference>
<dbReference type="CDD" id="cd08262">
    <property type="entry name" value="Zn_ADH8"/>
    <property type="match status" value="1"/>
</dbReference>
<evidence type="ECO:0000259" key="3">
    <source>
        <dbReference type="Pfam" id="PF08240"/>
    </source>
</evidence>
<keyword evidence="1" id="KW-0560">Oxidoreductase</keyword>
<proteinExistence type="predicted"/>
<dbReference type="InterPro" id="IPR013154">
    <property type="entry name" value="ADH-like_N"/>
</dbReference>
<dbReference type="EMBL" id="LWCI01000077">
    <property type="protein sequence ID" value="KZS64738.1"/>
    <property type="molecule type" value="Genomic_DNA"/>
</dbReference>
<dbReference type="SUPFAM" id="SSF51735">
    <property type="entry name" value="NAD(P)-binding Rossmann-fold domains"/>
    <property type="match status" value="1"/>
</dbReference>
<dbReference type="Proteomes" id="UP000077342">
    <property type="component" value="Unassembled WGS sequence"/>
</dbReference>
<sequence>MRAVTCTNAKLEVVEQPTPQPAKGQLLIDVRKCGICGSDLHARYHCDELADMMDESGYHAFMRSDQHVVFGHEFCGEVLDYGPGTRKTPRPGTPVVAMPLLRRGNEVHGIGLSTMAPGAYAEQLLVEQSLTFPIPNGLSPEIAALTEPMAVGWHAVRRGDVGSRDVAIVIGCGPIGLAVICMLKAHGVRTVIASDFSPGRRALATACGADVVVDPAQDSPYETAAAHGPGKGYLKSILDAFDLAVGTVERLHRLRLPWWHLWRAAEAAGAATPKHPVIFECVGVPGIIDGIIASAPLFSRVVVVGVCMGADQIRPAMAINKEIDLRFVLGYTPLEFRDTLHMLADGKVNAAPLITGTVGLPGVEAAFDALGDPEAHAKILIDPKSNAASPQPVH</sequence>
<comment type="caution">
    <text evidence="4">The sequence shown here is derived from an EMBL/GenBank/DDBJ whole genome shotgun (WGS) entry which is preliminary data.</text>
</comment>
<evidence type="ECO:0000313" key="5">
    <source>
        <dbReference type="Proteomes" id="UP000077342"/>
    </source>
</evidence>
<dbReference type="InterPro" id="IPR011032">
    <property type="entry name" value="GroES-like_sf"/>
</dbReference>
<feature type="domain" description="Alcohol dehydrogenase-like C-terminal" evidence="2">
    <location>
        <begin position="174"/>
        <end position="231"/>
    </location>
</feature>